<dbReference type="EMBL" id="HACA01023716">
    <property type="protein sequence ID" value="CDW41077.1"/>
    <property type="molecule type" value="Transcribed_RNA"/>
</dbReference>
<organism evidence="1">
    <name type="scientific">Lepeophtheirus salmonis</name>
    <name type="common">Salmon louse</name>
    <name type="synonym">Caligus salmonis</name>
    <dbReference type="NCBI Taxonomy" id="72036"/>
    <lineage>
        <taxon>Eukaryota</taxon>
        <taxon>Metazoa</taxon>
        <taxon>Ecdysozoa</taxon>
        <taxon>Arthropoda</taxon>
        <taxon>Crustacea</taxon>
        <taxon>Multicrustacea</taxon>
        <taxon>Hexanauplia</taxon>
        <taxon>Copepoda</taxon>
        <taxon>Siphonostomatoida</taxon>
        <taxon>Caligidae</taxon>
        <taxon>Lepeophtheirus</taxon>
    </lineage>
</organism>
<proteinExistence type="predicted"/>
<name>A0A0K2UT53_LEPSM</name>
<reference evidence="1" key="1">
    <citation type="submission" date="2014-05" db="EMBL/GenBank/DDBJ databases">
        <authorList>
            <person name="Chronopoulou M."/>
        </authorList>
    </citation>
    <scope>NUCLEOTIDE SEQUENCE</scope>
    <source>
        <tissue evidence="1">Whole organism</tissue>
    </source>
</reference>
<protein>
    <submittedName>
        <fullName evidence="1">Uncharacterized protein</fullName>
    </submittedName>
</protein>
<evidence type="ECO:0000313" key="1">
    <source>
        <dbReference type="EMBL" id="CDW41077.1"/>
    </source>
</evidence>
<sequence length="30" mass="3510">MDLSSKRIISKLETTDYESIVLITLINSYY</sequence>
<dbReference type="AlphaFoldDB" id="A0A0K2UT53"/>
<accession>A0A0K2UT53</accession>